<dbReference type="GO" id="GO:0046983">
    <property type="term" value="F:protein dimerization activity"/>
    <property type="evidence" value="ECO:0007669"/>
    <property type="project" value="InterPro"/>
</dbReference>
<comment type="pathway">
    <text evidence="2 10">Amino-acid biosynthesis; L-threonine biosynthesis; L-threonine from L-aspartate: step 2/5.</text>
</comment>
<dbReference type="KEGG" id="gac:GACE_1065"/>
<keyword evidence="5 10" id="KW-0028">Amino-acid biosynthesis</keyword>
<reference evidence="13 14" key="1">
    <citation type="journal article" date="2015" name="Appl. Environ. Microbiol.">
        <title>The Geoglobus acetivorans genome: Fe(III) reduction, acetate utilization, autotrophic growth, and degradation of aromatic compounds in a hyperthermophilic archaeon.</title>
        <authorList>
            <person name="Mardanov A.V."/>
            <person name="Slododkina G.B."/>
            <person name="Slobodkin A.I."/>
            <person name="Beletsky A.V."/>
            <person name="Gavrilov S.N."/>
            <person name="Kublanov I.V."/>
            <person name="Bonch-Osmolovskaya E.A."/>
            <person name="Skryabin K.G."/>
            <person name="Ravin N.V."/>
        </authorList>
    </citation>
    <scope>NUCLEOTIDE SEQUENCE [LARGE SCALE GENOMIC DNA]</scope>
    <source>
        <strain evidence="13 14">SBH6</strain>
    </source>
</reference>
<accession>A0A0A7GDK6</accession>
<evidence type="ECO:0000256" key="10">
    <source>
        <dbReference type="HAMAP-Rule" id="MF_02121"/>
    </source>
</evidence>
<evidence type="ECO:0000259" key="12">
    <source>
        <dbReference type="SMART" id="SM00859"/>
    </source>
</evidence>
<evidence type="ECO:0000256" key="8">
    <source>
        <dbReference type="ARBA" id="ARBA00023002"/>
    </source>
</evidence>
<name>A0A0A7GDK6_GEOAI</name>
<dbReference type="InterPro" id="IPR000534">
    <property type="entry name" value="Semialdehyde_DH_NAD-bd"/>
</dbReference>
<dbReference type="InterPro" id="IPR036291">
    <property type="entry name" value="NAD(P)-bd_dom_sf"/>
</dbReference>
<comment type="caution">
    <text evidence="10">Lacks conserved residue(s) required for the propagation of feature annotation.</text>
</comment>
<comment type="pathway">
    <text evidence="1 10">Amino-acid biosynthesis; L-methionine biosynthesis via de novo pathway; L-homoserine from L-aspartate: step 2/3.</text>
</comment>
<evidence type="ECO:0000256" key="4">
    <source>
        <dbReference type="ARBA" id="ARBA00013120"/>
    </source>
</evidence>
<keyword evidence="8 10" id="KW-0560">Oxidoreductase</keyword>
<dbReference type="InterPro" id="IPR005676">
    <property type="entry name" value="Asp_semi-ald_DH_pep-lack"/>
</dbReference>
<dbReference type="GO" id="GO:0051287">
    <property type="term" value="F:NAD binding"/>
    <property type="evidence" value="ECO:0007669"/>
    <property type="project" value="InterPro"/>
</dbReference>
<dbReference type="Gene3D" id="3.30.360.10">
    <property type="entry name" value="Dihydrodipicolinate Reductase, domain 2"/>
    <property type="match status" value="1"/>
</dbReference>
<dbReference type="InterPro" id="IPR012280">
    <property type="entry name" value="Semialdhyde_DH_dimer_dom"/>
</dbReference>
<dbReference type="EMBL" id="CP009552">
    <property type="protein sequence ID" value="AIY90109.1"/>
    <property type="molecule type" value="Genomic_DNA"/>
</dbReference>
<comment type="function">
    <text evidence="10">Catalyzes the NADPH-dependent formation of L-aspartate-semialdehyde (L-ASA) by the reductive dephosphorylation of L-aspartyl-4-phosphate.</text>
</comment>
<dbReference type="GO" id="GO:0019877">
    <property type="term" value="P:diaminopimelate biosynthetic process"/>
    <property type="evidence" value="ECO:0007669"/>
    <property type="project" value="UniProtKB-UniRule"/>
</dbReference>
<dbReference type="UniPathway" id="UPA00051">
    <property type="reaction ID" value="UER00464"/>
</dbReference>
<keyword evidence="9 10" id="KW-0486">Methionine biosynthesis</keyword>
<dbReference type="Gene3D" id="3.40.50.720">
    <property type="entry name" value="NAD(P)-binding Rossmann-like Domain"/>
    <property type="match status" value="1"/>
</dbReference>
<organism evidence="13 14">
    <name type="scientific">Geoglobus acetivorans</name>
    <dbReference type="NCBI Taxonomy" id="565033"/>
    <lineage>
        <taxon>Archaea</taxon>
        <taxon>Methanobacteriati</taxon>
        <taxon>Methanobacteriota</taxon>
        <taxon>Archaeoglobi</taxon>
        <taxon>Archaeoglobales</taxon>
        <taxon>Archaeoglobaceae</taxon>
        <taxon>Geoglobus</taxon>
    </lineage>
</organism>
<dbReference type="NCBIfam" id="TIGR00978">
    <property type="entry name" value="asd_EA"/>
    <property type="match status" value="1"/>
</dbReference>
<evidence type="ECO:0000256" key="6">
    <source>
        <dbReference type="ARBA" id="ARBA00022697"/>
    </source>
</evidence>
<feature type="domain" description="Semialdehyde dehydrogenase NAD-binding" evidence="12">
    <location>
        <begin position="4"/>
        <end position="129"/>
    </location>
</feature>
<keyword evidence="7 10" id="KW-0521">NADP</keyword>
<feature type="binding site" evidence="10">
    <location>
        <begin position="11"/>
        <end position="14"/>
    </location>
    <ligand>
        <name>NADP(+)</name>
        <dbReference type="ChEBI" id="CHEBI:58349"/>
    </ligand>
</feature>
<dbReference type="SUPFAM" id="SSF55347">
    <property type="entry name" value="Glyceraldehyde-3-phosphate dehydrogenase-like, C-terminal domain"/>
    <property type="match status" value="1"/>
</dbReference>
<feature type="active site" description="Acyl-thioester intermediate" evidence="10 11">
    <location>
        <position position="148"/>
    </location>
</feature>
<dbReference type="HOGENOM" id="CLU_049966_1_0_2"/>
<feature type="binding site" evidence="10">
    <location>
        <position position="174"/>
    </location>
    <ligand>
        <name>substrate</name>
    </ligand>
</feature>
<dbReference type="GO" id="GO:0004073">
    <property type="term" value="F:aspartate-semialdehyde dehydrogenase activity"/>
    <property type="evidence" value="ECO:0007669"/>
    <property type="project" value="UniProtKB-UniRule"/>
</dbReference>
<sequence>MKYKVAVLGATGMVGQKFIQLLENHPWFEISALMASERRVGKAYGDEVEWLVSSDVPENVRDMEMLPMDPRNVDADIVFSALPANIAREVEPKFVQEGFAVASNASAFRMEEDVPLVIPEVNAEHLGLIEVQKRNRGWDGFIVTNPNCTTIMLVLTLKPLVDLGLAKVNVATMQALSGAGYPGVPSMSVIDNVLPFIRGEEDKVETEPLKLLGKFTGSGIDFASISVSASCHRVPVIDGHLEAVFAEFGRTIEVEEVIEAFKGFKPIEGLPTSPEEVIVVRDEPDRPQPRLDRDAGNGMSVVVGRVRKDGDSGIKYLVLGHNTVRGAAGASILNAELMVKEKLI</sequence>
<comment type="pathway">
    <text evidence="10">Amino-acid biosynthesis; L-lysine biosynthesis via DAP pathway; (S)-tetrahydrodipicolinate from L-aspartate: step 2/4.</text>
</comment>
<evidence type="ECO:0000313" key="14">
    <source>
        <dbReference type="Proteomes" id="UP000030624"/>
    </source>
</evidence>
<comment type="similarity">
    <text evidence="3 10">Belongs to the aspartate-semialdehyde dehydrogenase family.</text>
</comment>
<dbReference type="SMART" id="SM00859">
    <property type="entry name" value="Semialdhyde_dh"/>
    <property type="match status" value="1"/>
</dbReference>
<dbReference type="NCBIfam" id="NF006416">
    <property type="entry name" value="PRK08664.1"/>
    <property type="match status" value="1"/>
</dbReference>
<feature type="binding site" evidence="10">
    <location>
        <begin position="322"/>
        <end position="323"/>
    </location>
    <ligand>
        <name>NADP(+)</name>
        <dbReference type="ChEBI" id="CHEBI:58349"/>
    </ligand>
</feature>
<evidence type="ECO:0000256" key="5">
    <source>
        <dbReference type="ARBA" id="ARBA00022605"/>
    </source>
</evidence>
<evidence type="ECO:0000256" key="9">
    <source>
        <dbReference type="ARBA" id="ARBA00023167"/>
    </source>
</evidence>
<dbReference type="Pfam" id="PF01118">
    <property type="entry name" value="Semialdhyde_dh"/>
    <property type="match status" value="1"/>
</dbReference>
<feature type="binding site" evidence="10">
    <location>
        <position position="203"/>
    </location>
    <ligand>
        <name>phosphate</name>
        <dbReference type="ChEBI" id="CHEBI:43474"/>
    </ligand>
</feature>
<keyword evidence="10" id="KW-0457">Lysine biosynthesis</keyword>
<evidence type="ECO:0000256" key="7">
    <source>
        <dbReference type="ARBA" id="ARBA00022857"/>
    </source>
</evidence>
<dbReference type="EC" id="1.2.1.11" evidence="4 10"/>
<dbReference type="GO" id="GO:0009089">
    <property type="term" value="P:lysine biosynthetic process via diaminopimelate"/>
    <property type="evidence" value="ECO:0007669"/>
    <property type="project" value="UniProtKB-UniRule"/>
</dbReference>
<dbReference type="PANTHER" id="PTHR46718">
    <property type="entry name" value="ASPARTATE-SEMIALDEHYDE DEHYDROGENASE"/>
    <property type="match status" value="1"/>
</dbReference>
<dbReference type="CDD" id="cd02315">
    <property type="entry name" value="ScASADH_like_N"/>
    <property type="match status" value="1"/>
</dbReference>
<keyword evidence="10" id="KW-0220">Diaminopimelate biosynthesis</keyword>
<dbReference type="GeneID" id="24797650"/>
<dbReference type="UniPathway" id="UPA00050">
    <property type="reaction ID" value="UER00463"/>
</dbReference>
<dbReference type="UniPathway" id="UPA00034">
    <property type="reaction ID" value="UER00016"/>
</dbReference>
<dbReference type="InterPro" id="IPR051823">
    <property type="entry name" value="ASADH-related"/>
</dbReference>
<dbReference type="AlphaFoldDB" id="A0A0A7GDK6"/>
<dbReference type="PANTHER" id="PTHR46718:SF1">
    <property type="entry name" value="ASPARTATE-SEMIALDEHYDE DEHYDROGENASE"/>
    <property type="match status" value="1"/>
</dbReference>
<feature type="binding site" evidence="10">
    <location>
        <position position="109"/>
    </location>
    <ligand>
        <name>phosphate</name>
        <dbReference type="ChEBI" id="CHEBI:43474"/>
    </ligand>
</feature>
<dbReference type="eggNOG" id="arCOG00494">
    <property type="taxonomic scope" value="Archaea"/>
</dbReference>
<dbReference type="PIRSF" id="PIRSF000148">
    <property type="entry name" value="ASA_dh"/>
    <property type="match status" value="1"/>
</dbReference>
<keyword evidence="6 10" id="KW-0791">Threonine biosynthesis</keyword>
<feature type="binding site" evidence="10">
    <location>
        <position position="233"/>
    </location>
    <ligand>
        <name>substrate</name>
    </ligand>
</feature>
<dbReference type="InterPro" id="IPR012080">
    <property type="entry name" value="Asp_semialdehyde_DH"/>
</dbReference>
<evidence type="ECO:0000313" key="13">
    <source>
        <dbReference type="EMBL" id="AIY90109.1"/>
    </source>
</evidence>
<feature type="active site" description="Proton acceptor" evidence="10 11">
    <location>
        <position position="240"/>
    </location>
</feature>
<dbReference type="Proteomes" id="UP000030624">
    <property type="component" value="Chromosome"/>
</dbReference>
<evidence type="ECO:0000256" key="11">
    <source>
        <dbReference type="PIRSR" id="PIRSR000148-1"/>
    </source>
</evidence>
<dbReference type="SUPFAM" id="SSF51735">
    <property type="entry name" value="NAD(P)-binding Rossmann-fold domains"/>
    <property type="match status" value="1"/>
</dbReference>
<dbReference type="CDD" id="cd18130">
    <property type="entry name" value="ASADH_C_arch_fung_like"/>
    <property type="match status" value="1"/>
</dbReference>
<dbReference type="Pfam" id="PF02774">
    <property type="entry name" value="Semialdhyde_dhC"/>
    <property type="match status" value="1"/>
</dbReference>
<proteinExistence type="inferred from homology"/>
<dbReference type="GO" id="GO:0050661">
    <property type="term" value="F:NADP binding"/>
    <property type="evidence" value="ECO:0007669"/>
    <property type="project" value="UniProtKB-UniRule"/>
</dbReference>
<dbReference type="HAMAP" id="MF_02121">
    <property type="entry name" value="ASADH"/>
    <property type="match status" value="1"/>
</dbReference>
<feature type="binding site" evidence="10">
    <location>
        <begin position="177"/>
        <end position="178"/>
    </location>
    <ligand>
        <name>NADP(+)</name>
        <dbReference type="ChEBI" id="CHEBI:58349"/>
    </ligand>
</feature>
<evidence type="ECO:0000256" key="1">
    <source>
        <dbReference type="ARBA" id="ARBA00005021"/>
    </source>
</evidence>
<protein>
    <recommendedName>
        <fullName evidence="4 10">Aspartate-semialdehyde dehydrogenase</fullName>
        <shortName evidence="10">ASA dehydrogenase</shortName>
        <shortName evidence="10">ASADH</shortName>
        <ecNumber evidence="4 10">1.2.1.11</ecNumber>
    </recommendedName>
    <alternativeName>
        <fullName evidence="10">Aspartate-beta-semialdehyde dehydrogenase</fullName>
    </alternativeName>
</protein>
<comment type="subunit">
    <text evidence="10">Homodimer.</text>
</comment>
<dbReference type="RefSeq" id="WP_048091771.1">
    <property type="nucleotide sequence ID" value="NZ_CP009552.1"/>
</dbReference>
<comment type="catalytic activity">
    <reaction evidence="10">
        <text>L-aspartate 4-semialdehyde + phosphate + NADP(+) = 4-phospho-L-aspartate + NADPH + H(+)</text>
        <dbReference type="Rhea" id="RHEA:24284"/>
        <dbReference type="ChEBI" id="CHEBI:15378"/>
        <dbReference type="ChEBI" id="CHEBI:43474"/>
        <dbReference type="ChEBI" id="CHEBI:57535"/>
        <dbReference type="ChEBI" id="CHEBI:57783"/>
        <dbReference type="ChEBI" id="CHEBI:58349"/>
        <dbReference type="ChEBI" id="CHEBI:537519"/>
        <dbReference type="EC" id="1.2.1.11"/>
    </reaction>
</comment>
<feature type="binding site" evidence="10">
    <location>
        <position position="200"/>
    </location>
    <ligand>
        <name>substrate</name>
    </ligand>
</feature>
<gene>
    <name evidence="10" type="primary">asd</name>
    <name evidence="13" type="ORF">GACE_1065</name>
</gene>
<evidence type="ECO:0000256" key="3">
    <source>
        <dbReference type="ARBA" id="ARBA00010584"/>
    </source>
</evidence>
<dbReference type="STRING" id="565033.GACE_1065"/>
<dbReference type="GO" id="GO:0009088">
    <property type="term" value="P:threonine biosynthetic process"/>
    <property type="evidence" value="ECO:0007669"/>
    <property type="project" value="UniProtKB-UniRule"/>
</dbReference>
<dbReference type="GO" id="GO:0071266">
    <property type="term" value="P:'de novo' L-methionine biosynthetic process"/>
    <property type="evidence" value="ECO:0007669"/>
    <property type="project" value="UniProtKB-UniRule"/>
</dbReference>
<evidence type="ECO:0000256" key="2">
    <source>
        <dbReference type="ARBA" id="ARBA00005097"/>
    </source>
</evidence>